<dbReference type="PANTHER" id="PTHR10134">
    <property type="entry name" value="CYTOCHROME B-C1 COMPLEX SUBUNIT RIESKE, MITOCHONDRIAL"/>
    <property type="match status" value="1"/>
</dbReference>
<feature type="transmembrane region" description="Helical" evidence="10">
    <location>
        <begin position="36"/>
        <end position="54"/>
    </location>
</feature>
<keyword evidence="5" id="KW-0408">Iron</keyword>
<dbReference type="InterPro" id="IPR014349">
    <property type="entry name" value="Rieske_Fe-S_prot"/>
</dbReference>
<evidence type="ECO:0000256" key="8">
    <source>
        <dbReference type="ARBA" id="ARBA00029586"/>
    </source>
</evidence>
<keyword evidence="10" id="KW-0812">Transmembrane</keyword>
<evidence type="ECO:0000256" key="9">
    <source>
        <dbReference type="ARBA" id="ARBA00034078"/>
    </source>
</evidence>
<dbReference type="Gene3D" id="2.102.10.10">
    <property type="entry name" value="Rieske [2Fe-2S] iron-sulphur domain"/>
    <property type="match status" value="1"/>
</dbReference>
<dbReference type="Pfam" id="PF00355">
    <property type="entry name" value="Rieske"/>
    <property type="match status" value="1"/>
</dbReference>
<dbReference type="EMBL" id="JBFPJR010000039">
    <property type="protein sequence ID" value="MEX0429317.1"/>
    <property type="molecule type" value="Genomic_DNA"/>
</dbReference>
<evidence type="ECO:0000256" key="7">
    <source>
        <dbReference type="ARBA" id="ARBA00023157"/>
    </source>
</evidence>
<organism evidence="12 13">
    <name type="scientific">Nocardioides eburneus</name>
    <dbReference type="NCBI Taxonomy" id="3231482"/>
    <lineage>
        <taxon>Bacteria</taxon>
        <taxon>Bacillati</taxon>
        <taxon>Actinomycetota</taxon>
        <taxon>Actinomycetes</taxon>
        <taxon>Propionibacteriales</taxon>
        <taxon>Nocardioidaceae</taxon>
        <taxon>Nocardioides</taxon>
    </lineage>
</organism>
<dbReference type="PRINTS" id="PR00162">
    <property type="entry name" value="RIESKE"/>
</dbReference>
<evidence type="ECO:0000256" key="3">
    <source>
        <dbReference type="ARBA" id="ARBA00022714"/>
    </source>
</evidence>
<sequence length="284" mass="29815">MTRPDRAPRLVVAAFLLSALGAAGFAASYVLGLGNAALGGCLGGSFAFLALGLARWSSLIDAGEPDYVEERAVGPTPQGQYDAFRRALTEQPVPRSRVLWGALGTAVAAIGGATILPLRSLMPAMGTDPDDVLEHTPWRAGTRLVTEEGEPIRPDDLAMGGTVTAFPEGLDPREHVDTTTMLVRVPPNDLRLPAGRADWVVDGVVAYSKLCTHAGCPVGLYTDTSHQLMCPCHHSVFDVTDGARPIEGPAPHPLPQLPLDTDASGYLVARGDFSGPVGPGWGNH</sequence>
<name>A0ABV3T3U4_9ACTN</name>
<reference evidence="12 13" key="1">
    <citation type="submission" date="2024-07" db="EMBL/GenBank/DDBJ databases">
        <authorList>
            <person name="Lee S."/>
            <person name="Kang M."/>
        </authorList>
    </citation>
    <scope>NUCLEOTIDE SEQUENCE [LARGE SCALE GENOMIC DNA]</scope>
    <source>
        <strain evidence="12 13">DS6</strain>
    </source>
</reference>
<evidence type="ECO:0000256" key="10">
    <source>
        <dbReference type="SAM" id="Phobius"/>
    </source>
</evidence>
<dbReference type="PROSITE" id="PS51296">
    <property type="entry name" value="RIESKE"/>
    <property type="match status" value="1"/>
</dbReference>
<protein>
    <recommendedName>
        <fullName evidence="2">Cytochrome bc1 complex Rieske iron-sulfur subunit</fullName>
    </recommendedName>
    <alternativeName>
        <fullName evidence="8">Cytochrome bc1 reductase complex subunit QcrA</fullName>
    </alternativeName>
</protein>
<dbReference type="InterPro" id="IPR036922">
    <property type="entry name" value="Rieske_2Fe-2S_sf"/>
</dbReference>
<feature type="domain" description="Rieske" evidence="11">
    <location>
        <begin position="202"/>
        <end position="268"/>
    </location>
</feature>
<keyword evidence="10" id="KW-1133">Transmembrane helix</keyword>
<keyword evidence="7" id="KW-1015">Disulfide bond</keyword>
<keyword evidence="6" id="KW-0411">Iron-sulfur</keyword>
<keyword evidence="13" id="KW-1185">Reference proteome</keyword>
<evidence type="ECO:0000256" key="4">
    <source>
        <dbReference type="ARBA" id="ARBA00022723"/>
    </source>
</evidence>
<gene>
    <name evidence="12" type="ORF">AB3X52_16985</name>
</gene>
<dbReference type="SUPFAM" id="SSF50022">
    <property type="entry name" value="ISP domain"/>
    <property type="match status" value="1"/>
</dbReference>
<evidence type="ECO:0000256" key="5">
    <source>
        <dbReference type="ARBA" id="ARBA00023004"/>
    </source>
</evidence>
<dbReference type="Proteomes" id="UP001556631">
    <property type="component" value="Unassembled WGS sequence"/>
</dbReference>
<accession>A0ABV3T3U4</accession>
<comment type="cofactor">
    <cofactor evidence="9">
        <name>[2Fe-2S] cluster</name>
        <dbReference type="ChEBI" id="CHEBI:190135"/>
    </cofactor>
</comment>
<keyword evidence="10" id="KW-0472">Membrane</keyword>
<proteinExistence type="predicted"/>
<evidence type="ECO:0000256" key="1">
    <source>
        <dbReference type="ARBA" id="ARBA00002494"/>
    </source>
</evidence>
<feature type="transmembrane region" description="Helical" evidence="10">
    <location>
        <begin position="98"/>
        <end position="118"/>
    </location>
</feature>
<dbReference type="InterPro" id="IPR005805">
    <property type="entry name" value="Rieske_Fe-S_prot_C"/>
</dbReference>
<keyword evidence="3" id="KW-0001">2Fe-2S</keyword>
<evidence type="ECO:0000259" key="11">
    <source>
        <dbReference type="PROSITE" id="PS51296"/>
    </source>
</evidence>
<evidence type="ECO:0000256" key="6">
    <source>
        <dbReference type="ARBA" id="ARBA00023014"/>
    </source>
</evidence>
<dbReference type="RefSeq" id="WP_367995283.1">
    <property type="nucleotide sequence ID" value="NZ_JBFPJR010000039.1"/>
</dbReference>
<evidence type="ECO:0000313" key="12">
    <source>
        <dbReference type="EMBL" id="MEX0429317.1"/>
    </source>
</evidence>
<comment type="function">
    <text evidence="1">Iron-sulfur subunit of the cytochrome bc1 complex, an essential component of the respiratory electron transport chain required for ATP synthesis. The bc1 complex catalyzes the oxidation of menaquinol and the reduction of cytochrome c in the respiratory chain. The bc1 complex operates through a Q-cycle mechanism that couples electron transfer to generation of the proton gradient that drives ATP synthesis.</text>
</comment>
<evidence type="ECO:0000313" key="13">
    <source>
        <dbReference type="Proteomes" id="UP001556631"/>
    </source>
</evidence>
<evidence type="ECO:0000256" key="2">
    <source>
        <dbReference type="ARBA" id="ARBA00015816"/>
    </source>
</evidence>
<dbReference type="CDD" id="cd03467">
    <property type="entry name" value="Rieske"/>
    <property type="match status" value="1"/>
</dbReference>
<comment type="caution">
    <text evidence="12">The sequence shown here is derived from an EMBL/GenBank/DDBJ whole genome shotgun (WGS) entry which is preliminary data.</text>
</comment>
<keyword evidence="4" id="KW-0479">Metal-binding</keyword>
<dbReference type="InterPro" id="IPR017941">
    <property type="entry name" value="Rieske_2Fe-2S"/>
</dbReference>